<evidence type="ECO:0000259" key="8">
    <source>
        <dbReference type="Pfam" id="PF13886"/>
    </source>
</evidence>
<keyword evidence="2 6" id="KW-0812">Transmembrane</keyword>
<evidence type="ECO:0000313" key="9">
    <source>
        <dbReference type="EMBL" id="KAG6381085.1"/>
    </source>
</evidence>
<keyword evidence="4 6" id="KW-0472">Membrane</keyword>
<dbReference type="GO" id="GO:0016020">
    <property type="term" value="C:membrane"/>
    <property type="evidence" value="ECO:0007669"/>
    <property type="project" value="UniProtKB-SubCell"/>
</dbReference>
<feature type="region of interest" description="Disordered" evidence="5">
    <location>
        <begin position="509"/>
        <end position="558"/>
    </location>
</feature>
<sequence length="957" mass="103912">MRPSTTFLSLLFSSLLLPVSAQSSPSPNSTITTASQTQTPTPSSNLTTFLATSFYTATSVSLSGSQSIPFTTVVPTVFNVTSTLPTPTASTSPSPSPTPIVLATRITPAFGVLGAILILTGLPSAFWGHKNRWTSFFLIGFYTLSLVCFVLVVKFGILPAVNPPNKTLQGMFVLACSVAGIMGGAFTIFFWKATKYFIGAWGGFAFGLWIQCFRDGGLIPSVGLRWILYIACGVVAFVLCTIPKLHWHMLLLATAFVGSSAFMLGVDCYTTAGLKEFYVWNLGFSSLFPKYTSNHIAFPVSQTMEIELGLIGAVALMGGAVQLRILRVLQRKLKEIAEEQRRRDEEAELNMSDRFVELAKEKEEWENDHPSLGTHARSGSGYSGTPLMKEFPTSGSHEGRSSTFTLVGGRARHTSGVSDFMAAPMPEDDLKRTARSSQAAGTLLPHLNLGIGIQDDVPAGFITDREPEVGKEAREAQRAKISAELSDLVRKEELLAEIQTIRRSIDALRSETPGVDSDDSRSRKVSLTSRRTLSYDLDNAITPRPHTRPPRQPDPRGRALSMELSKLVDAPPLGASISRPTSVPLPKDDDWDAYVRDRKLLQPPSGVTAPIPTTPVSATMPNAQRLPIPQAVTHALVQRKHRESMLEVSGNDSTPKDTSDEDVPIATALPGVARVQMKKSQSHTSSNIPAVLLQPPGHAPVFEQPPPNTIPHILTRPRPSKNAPEPNPNIPLVLPPTRPIRAAAQDTASNVPFILPRGNVVSPVPQKAEPQRIATFEELEERHRLKMHVLQNPITQAEKDSADLAAAKSRWERSMAIEREVVNRRQAEKVAEREREEKAKRKSDDGYGPGKRGSTTGGAKPGDRSHGANTLSAGKLAAAGGGPNASSTSKRQSMLRVEDWQRYQHDVELGIRADPRGSKRDSRTLVNATVPFPGQSRGRDGGGDGRRLSGFPRDPPS</sequence>
<reference evidence="9" key="1">
    <citation type="submission" date="2021-03" db="EMBL/GenBank/DDBJ databases">
        <title>Evolutionary innovations through gain and loss of genes in the ectomycorrhizal Boletales.</title>
        <authorList>
            <person name="Wu G."/>
            <person name="Miyauchi S."/>
            <person name="Morin E."/>
            <person name="Yang Z.-L."/>
            <person name="Xu J."/>
            <person name="Martin F.M."/>
        </authorList>
    </citation>
    <scope>NUCLEOTIDE SEQUENCE</scope>
    <source>
        <strain evidence="9">BR01</strain>
    </source>
</reference>
<evidence type="ECO:0000256" key="2">
    <source>
        <dbReference type="ARBA" id="ARBA00022692"/>
    </source>
</evidence>
<feature type="compositionally biased region" description="Low complexity" evidence="5">
    <location>
        <begin position="28"/>
        <end position="43"/>
    </location>
</feature>
<dbReference type="Pfam" id="PF13886">
    <property type="entry name" value="TM7S3_TM198"/>
    <property type="match status" value="1"/>
</dbReference>
<accession>A0A8I2YYJ3</accession>
<feature type="chain" id="PRO_5034610245" description="TM7S3/TM198-like domain-containing protein" evidence="7">
    <location>
        <begin position="22"/>
        <end position="957"/>
    </location>
</feature>
<organism evidence="9 10">
    <name type="scientific">Boletus reticuloceps</name>
    <dbReference type="NCBI Taxonomy" id="495285"/>
    <lineage>
        <taxon>Eukaryota</taxon>
        <taxon>Fungi</taxon>
        <taxon>Dikarya</taxon>
        <taxon>Basidiomycota</taxon>
        <taxon>Agaricomycotina</taxon>
        <taxon>Agaricomycetes</taxon>
        <taxon>Agaricomycetidae</taxon>
        <taxon>Boletales</taxon>
        <taxon>Boletineae</taxon>
        <taxon>Boletaceae</taxon>
        <taxon>Boletoideae</taxon>
        <taxon>Boletus</taxon>
    </lineage>
</organism>
<feature type="region of interest" description="Disordered" evidence="5">
    <location>
        <begin position="644"/>
        <end position="663"/>
    </location>
</feature>
<feature type="compositionally biased region" description="Basic and acidic residues" evidence="5">
    <location>
        <begin position="896"/>
        <end position="923"/>
    </location>
</feature>
<protein>
    <recommendedName>
        <fullName evidence="8">TM7S3/TM198-like domain-containing protein</fullName>
    </recommendedName>
</protein>
<evidence type="ECO:0000256" key="1">
    <source>
        <dbReference type="ARBA" id="ARBA00004141"/>
    </source>
</evidence>
<evidence type="ECO:0000256" key="4">
    <source>
        <dbReference type="ARBA" id="ARBA00023136"/>
    </source>
</evidence>
<feature type="transmembrane region" description="Helical" evidence="6">
    <location>
        <begin position="170"/>
        <end position="191"/>
    </location>
</feature>
<feature type="signal peptide" evidence="7">
    <location>
        <begin position="1"/>
        <end position="21"/>
    </location>
</feature>
<dbReference type="Proteomes" id="UP000683000">
    <property type="component" value="Unassembled WGS sequence"/>
</dbReference>
<proteinExistence type="predicted"/>
<evidence type="ECO:0000256" key="7">
    <source>
        <dbReference type="SAM" id="SignalP"/>
    </source>
</evidence>
<dbReference type="EMBL" id="JAGFBS010000002">
    <property type="protein sequence ID" value="KAG6381085.1"/>
    <property type="molecule type" value="Genomic_DNA"/>
</dbReference>
<feature type="region of interest" description="Disordered" evidence="5">
    <location>
        <begin position="824"/>
        <end position="957"/>
    </location>
</feature>
<evidence type="ECO:0000256" key="3">
    <source>
        <dbReference type="ARBA" id="ARBA00022989"/>
    </source>
</evidence>
<feature type="domain" description="TM7S3/TM198-like" evidence="8">
    <location>
        <begin position="114"/>
        <end position="323"/>
    </location>
</feature>
<name>A0A8I2YYJ3_9AGAM</name>
<feature type="transmembrane region" description="Helical" evidence="6">
    <location>
        <begin position="196"/>
        <end position="214"/>
    </location>
</feature>
<comment type="subcellular location">
    <subcellularLocation>
        <location evidence="1">Membrane</location>
        <topology evidence="1">Multi-pass membrane protein</topology>
    </subcellularLocation>
</comment>
<keyword evidence="3 6" id="KW-1133">Transmembrane helix</keyword>
<feature type="transmembrane region" description="Helical" evidence="6">
    <location>
        <begin position="226"/>
        <end position="242"/>
    </location>
</feature>
<dbReference type="PANTHER" id="PTHR39469">
    <property type="entry name" value="CHROMOSOME 1, WHOLE GENOME SHOTGUN SEQUENCE"/>
    <property type="match status" value="1"/>
</dbReference>
<feature type="compositionally biased region" description="Basic and acidic residues" evidence="5">
    <location>
        <begin position="824"/>
        <end position="845"/>
    </location>
</feature>
<feature type="region of interest" description="Disordered" evidence="5">
    <location>
        <begin position="364"/>
        <end position="403"/>
    </location>
</feature>
<evidence type="ECO:0000256" key="6">
    <source>
        <dbReference type="SAM" id="Phobius"/>
    </source>
</evidence>
<dbReference type="AlphaFoldDB" id="A0A8I2YYJ3"/>
<evidence type="ECO:0000313" key="10">
    <source>
        <dbReference type="Proteomes" id="UP000683000"/>
    </source>
</evidence>
<comment type="caution">
    <text evidence="9">The sequence shown here is derived from an EMBL/GenBank/DDBJ whole genome shotgun (WGS) entry which is preliminary data.</text>
</comment>
<feature type="transmembrane region" description="Helical" evidence="6">
    <location>
        <begin position="135"/>
        <end position="158"/>
    </location>
</feature>
<dbReference type="InterPro" id="IPR025256">
    <property type="entry name" value="TM7S3/TM198-like_dom"/>
</dbReference>
<keyword evidence="10" id="KW-1185">Reference proteome</keyword>
<feature type="compositionally biased region" description="Polar residues" evidence="5">
    <location>
        <begin position="393"/>
        <end position="403"/>
    </location>
</feature>
<gene>
    <name evidence="9" type="ORF">JVT61DRAFT_5482</name>
</gene>
<dbReference type="PANTHER" id="PTHR39469:SF1">
    <property type="entry name" value="DUF4203 DOMAIN-CONTAINING PROTEIN"/>
    <property type="match status" value="1"/>
</dbReference>
<evidence type="ECO:0000256" key="5">
    <source>
        <dbReference type="SAM" id="MobiDB-lite"/>
    </source>
</evidence>
<dbReference type="OrthoDB" id="102260at2759"/>
<feature type="region of interest" description="Disordered" evidence="5">
    <location>
        <begin position="21"/>
        <end position="43"/>
    </location>
</feature>
<feature type="compositionally biased region" description="Gly residues" evidence="5">
    <location>
        <begin position="847"/>
        <end position="860"/>
    </location>
</feature>
<feature type="transmembrane region" description="Helical" evidence="6">
    <location>
        <begin position="109"/>
        <end position="128"/>
    </location>
</feature>
<feature type="transmembrane region" description="Helical" evidence="6">
    <location>
        <begin position="249"/>
        <end position="272"/>
    </location>
</feature>
<keyword evidence="7" id="KW-0732">Signal</keyword>
<feature type="compositionally biased region" description="Basic and acidic residues" evidence="5">
    <location>
        <begin position="937"/>
        <end position="947"/>
    </location>
</feature>